<dbReference type="Proteomes" id="UP000712600">
    <property type="component" value="Unassembled WGS sequence"/>
</dbReference>
<proteinExistence type="predicted"/>
<protein>
    <submittedName>
        <fullName evidence="2">Uncharacterized protein</fullName>
    </submittedName>
</protein>
<sequence>MATNMNSDPSIALDHTTSHEFDLNKPSKGDEATTLTFEHPRPEARKSMWGVMIPTCSGIQAHNTPVPFTTHTIQSLFMTQEFFTQFTAAARYIWGGFMIHNIQYEVSENTSDVVYKIITLSVLGIQTLESIKRLQEKYMAKS</sequence>
<gene>
    <name evidence="2" type="ORF">F2Q69_00024865</name>
</gene>
<evidence type="ECO:0000256" key="1">
    <source>
        <dbReference type="SAM" id="MobiDB-lite"/>
    </source>
</evidence>
<feature type="compositionally biased region" description="Basic and acidic residues" evidence="1">
    <location>
        <begin position="16"/>
        <end position="31"/>
    </location>
</feature>
<reference evidence="2" key="1">
    <citation type="submission" date="2019-12" db="EMBL/GenBank/DDBJ databases">
        <title>Genome sequencing and annotation of Brassica cretica.</title>
        <authorList>
            <person name="Studholme D.J."/>
            <person name="Sarris P."/>
        </authorList>
    </citation>
    <scope>NUCLEOTIDE SEQUENCE</scope>
    <source>
        <strain evidence="2">PFS-109/04</strain>
        <tissue evidence="2">Leaf</tissue>
    </source>
</reference>
<dbReference type="EMBL" id="QGKX02001290">
    <property type="protein sequence ID" value="KAF3537622.1"/>
    <property type="molecule type" value="Genomic_DNA"/>
</dbReference>
<feature type="region of interest" description="Disordered" evidence="1">
    <location>
        <begin position="1"/>
        <end position="33"/>
    </location>
</feature>
<accession>A0A8S9QD31</accession>
<name>A0A8S9QD31_BRACR</name>
<comment type="caution">
    <text evidence="2">The sequence shown here is derived from an EMBL/GenBank/DDBJ whole genome shotgun (WGS) entry which is preliminary data.</text>
</comment>
<dbReference type="AlphaFoldDB" id="A0A8S9QD31"/>
<evidence type="ECO:0000313" key="2">
    <source>
        <dbReference type="EMBL" id="KAF3537622.1"/>
    </source>
</evidence>
<evidence type="ECO:0000313" key="3">
    <source>
        <dbReference type="Proteomes" id="UP000712600"/>
    </source>
</evidence>
<organism evidence="2 3">
    <name type="scientific">Brassica cretica</name>
    <name type="common">Mustard</name>
    <dbReference type="NCBI Taxonomy" id="69181"/>
    <lineage>
        <taxon>Eukaryota</taxon>
        <taxon>Viridiplantae</taxon>
        <taxon>Streptophyta</taxon>
        <taxon>Embryophyta</taxon>
        <taxon>Tracheophyta</taxon>
        <taxon>Spermatophyta</taxon>
        <taxon>Magnoliopsida</taxon>
        <taxon>eudicotyledons</taxon>
        <taxon>Gunneridae</taxon>
        <taxon>Pentapetalae</taxon>
        <taxon>rosids</taxon>
        <taxon>malvids</taxon>
        <taxon>Brassicales</taxon>
        <taxon>Brassicaceae</taxon>
        <taxon>Brassiceae</taxon>
        <taxon>Brassica</taxon>
    </lineage>
</organism>